<evidence type="ECO:0000256" key="1">
    <source>
        <dbReference type="ARBA" id="ARBA00005474"/>
    </source>
</evidence>
<dbReference type="EMBL" id="JAXQNO010000003">
    <property type="protein sequence ID" value="KAK4801321.1"/>
    <property type="molecule type" value="Genomic_DNA"/>
</dbReference>
<dbReference type="InterPro" id="IPR004883">
    <property type="entry name" value="LOB"/>
</dbReference>
<dbReference type="PROSITE" id="PS50891">
    <property type="entry name" value="LOB"/>
    <property type="match status" value="1"/>
</dbReference>
<dbReference type="PANTHER" id="PTHR31301:SF153">
    <property type="entry name" value="LOB DOMAIN-CONTAINING PROTEIN 26"/>
    <property type="match status" value="1"/>
</dbReference>
<sequence>MPIGKFMMSGAGSRCAACRYLRRRCSKDCIFSPHFPSSNPQRFAYVHRIYGASNVAKMLQRVSEFERSHAADSLHLEAKCRVEDPVYGCVGLISRLQRQIHNLESEIAMTRALVMMYESSLDRRKGSANGH</sequence>
<dbReference type="AlphaFoldDB" id="A0AAN7MV61"/>
<evidence type="ECO:0000313" key="3">
    <source>
        <dbReference type="EMBL" id="KAK4801321.1"/>
    </source>
</evidence>
<evidence type="ECO:0000259" key="2">
    <source>
        <dbReference type="PROSITE" id="PS50891"/>
    </source>
</evidence>
<protein>
    <recommendedName>
        <fullName evidence="2">LOB domain-containing protein</fullName>
    </recommendedName>
</protein>
<keyword evidence="4" id="KW-1185">Reference proteome</keyword>
<organism evidence="3 4">
    <name type="scientific">Trapa natans</name>
    <name type="common">Water chestnut</name>
    <dbReference type="NCBI Taxonomy" id="22666"/>
    <lineage>
        <taxon>Eukaryota</taxon>
        <taxon>Viridiplantae</taxon>
        <taxon>Streptophyta</taxon>
        <taxon>Embryophyta</taxon>
        <taxon>Tracheophyta</taxon>
        <taxon>Spermatophyta</taxon>
        <taxon>Magnoliopsida</taxon>
        <taxon>eudicotyledons</taxon>
        <taxon>Gunneridae</taxon>
        <taxon>Pentapetalae</taxon>
        <taxon>rosids</taxon>
        <taxon>malvids</taxon>
        <taxon>Myrtales</taxon>
        <taxon>Lythraceae</taxon>
        <taxon>Trapa</taxon>
    </lineage>
</organism>
<proteinExistence type="inferred from homology"/>
<comment type="caution">
    <text evidence="3">The sequence shown here is derived from an EMBL/GenBank/DDBJ whole genome shotgun (WGS) entry which is preliminary data.</text>
</comment>
<gene>
    <name evidence="3" type="ORF">SAY86_021808</name>
</gene>
<dbReference type="Pfam" id="PF03195">
    <property type="entry name" value="LOB"/>
    <property type="match status" value="1"/>
</dbReference>
<feature type="domain" description="LOB" evidence="2">
    <location>
        <begin position="13"/>
        <end position="114"/>
    </location>
</feature>
<accession>A0AAN7MV61</accession>
<comment type="similarity">
    <text evidence="1">Belongs to the LOB domain-containing protein family.</text>
</comment>
<dbReference type="Proteomes" id="UP001346149">
    <property type="component" value="Unassembled WGS sequence"/>
</dbReference>
<name>A0AAN7MV61_TRANT</name>
<dbReference type="PANTHER" id="PTHR31301">
    <property type="entry name" value="LOB DOMAIN-CONTAINING PROTEIN 4-RELATED"/>
    <property type="match status" value="1"/>
</dbReference>
<reference evidence="3 4" key="1">
    <citation type="journal article" date="2023" name="Hortic Res">
        <title>Pangenome of water caltrop reveals structural variations and asymmetric subgenome divergence after allopolyploidization.</title>
        <authorList>
            <person name="Zhang X."/>
            <person name="Chen Y."/>
            <person name="Wang L."/>
            <person name="Yuan Y."/>
            <person name="Fang M."/>
            <person name="Shi L."/>
            <person name="Lu R."/>
            <person name="Comes H.P."/>
            <person name="Ma Y."/>
            <person name="Chen Y."/>
            <person name="Huang G."/>
            <person name="Zhou Y."/>
            <person name="Zheng Z."/>
            <person name="Qiu Y."/>
        </authorList>
    </citation>
    <scope>NUCLEOTIDE SEQUENCE [LARGE SCALE GENOMIC DNA]</scope>
    <source>
        <strain evidence="3">F231</strain>
    </source>
</reference>
<evidence type="ECO:0000313" key="4">
    <source>
        <dbReference type="Proteomes" id="UP001346149"/>
    </source>
</evidence>